<dbReference type="Proteomes" id="UP000016480">
    <property type="component" value="Unassembled WGS sequence"/>
</dbReference>
<accession>A0A8T0C7Z9</accession>
<comment type="caution">
    <text evidence="1">The sequence shown here is derived from an EMBL/GenBank/DDBJ whole genome shotgun (WGS) entry which is preliminary data.</text>
</comment>
<gene>
    <name evidence="1" type="ORF">PRUB_a0674</name>
</gene>
<name>A0A8T0C7Z9_9GAMM</name>
<organism evidence="1 2">
    <name type="scientific">Pseudoalteromonas rubra</name>
    <dbReference type="NCBI Taxonomy" id="43658"/>
    <lineage>
        <taxon>Bacteria</taxon>
        <taxon>Pseudomonadati</taxon>
        <taxon>Pseudomonadota</taxon>
        <taxon>Gammaproteobacteria</taxon>
        <taxon>Alteromonadales</taxon>
        <taxon>Pseudoalteromonadaceae</taxon>
        <taxon>Pseudoalteromonas</taxon>
    </lineage>
</organism>
<dbReference type="EMBL" id="AHCD03000035">
    <property type="protein sequence ID" value="KAF7786192.1"/>
    <property type="molecule type" value="Genomic_DNA"/>
</dbReference>
<sequence length="40" mass="4642">MLAEKNSIYVLKSGFRFHQILGLVYKEYKGMVSELRAIHA</sequence>
<evidence type="ECO:0000313" key="2">
    <source>
        <dbReference type="Proteomes" id="UP000016480"/>
    </source>
</evidence>
<evidence type="ECO:0000313" key="1">
    <source>
        <dbReference type="EMBL" id="KAF7786192.1"/>
    </source>
</evidence>
<reference evidence="1 2" key="1">
    <citation type="journal article" date="2012" name="J. Bacteriol.">
        <title>Genome sequence of the cycloprodigiosin-producing bacterial strain Pseudoalteromonas rubra ATCC 29570(T).</title>
        <authorList>
            <person name="Xie B.B."/>
            <person name="Shu Y.L."/>
            <person name="Qin Q.L."/>
            <person name="Rong J.C."/>
            <person name="Zhang X.Y."/>
            <person name="Chen X.L."/>
            <person name="Zhou B.C."/>
            <person name="Zhang Y.Z."/>
        </authorList>
    </citation>
    <scope>NUCLEOTIDE SEQUENCE [LARGE SCALE GENOMIC DNA]</scope>
    <source>
        <strain evidence="1 2">DSM 6842</strain>
    </source>
</reference>
<protein>
    <submittedName>
        <fullName evidence="1">Uncharacterized protein</fullName>
    </submittedName>
</protein>
<dbReference type="AlphaFoldDB" id="A0A8T0C7Z9"/>
<proteinExistence type="predicted"/>